<accession>A0A7I4Z4L4</accession>
<dbReference type="Pfam" id="PF17906">
    <property type="entry name" value="HTH_48"/>
    <property type="match status" value="1"/>
</dbReference>
<dbReference type="GO" id="GO:0005634">
    <property type="term" value="C:nucleus"/>
    <property type="evidence" value="ECO:0007669"/>
    <property type="project" value="TreeGrafter"/>
</dbReference>
<name>A0A7I4Z4L4_HAECO</name>
<dbReference type="GO" id="GO:0000793">
    <property type="term" value="C:condensed chromosome"/>
    <property type="evidence" value="ECO:0007669"/>
    <property type="project" value="TreeGrafter"/>
</dbReference>
<dbReference type="GO" id="GO:0015074">
    <property type="term" value="P:DNA integration"/>
    <property type="evidence" value="ECO:0007669"/>
    <property type="project" value="TreeGrafter"/>
</dbReference>
<dbReference type="Gene3D" id="1.10.10.1450">
    <property type="match status" value="1"/>
</dbReference>
<keyword evidence="2" id="KW-1185">Reference proteome</keyword>
<sequence length="103" mass="11649">MDKRQVRTIFLFQFKLDRNAADTARDIKIAFGPGAANARAAQRWFEKLRNATKVSKTVMVVVWWSTAGLTHHSFLDPGETITAESCQDIAKCTRSCSSWALDW</sequence>
<dbReference type="InterPro" id="IPR052709">
    <property type="entry name" value="Transposase-MT_Hybrid"/>
</dbReference>
<feature type="domain" description="Mos1 transposase HTH" evidence="1">
    <location>
        <begin position="3"/>
        <end position="50"/>
    </location>
</feature>
<dbReference type="WBParaSite" id="HCON_00172240-00001">
    <property type="protein sequence ID" value="HCON_00172240-00001"/>
    <property type="gene ID" value="HCON_00172240"/>
</dbReference>
<dbReference type="AlphaFoldDB" id="A0A7I4Z4L4"/>
<dbReference type="InterPro" id="IPR041426">
    <property type="entry name" value="Mos1_HTH"/>
</dbReference>
<dbReference type="PANTHER" id="PTHR46060:SF2">
    <property type="entry name" value="HISTONE-LYSINE N-METHYLTRANSFERASE SETMAR"/>
    <property type="match status" value="1"/>
</dbReference>
<dbReference type="GO" id="GO:0042800">
    <property type="term" value="F:histone H3K4 methyltransferase activity"/>
    <property type="evidence" value="ECO:0007669"/>
    <property type="project" value="TreeGrafter"/>
</dbReference>
<dbReference type="GO" id="GO:0046975">
    <property type="term" value="F:histone H3K36 methyltransferase activity"/>
    <property type="evidence" value="ECO:0007669"/>
    <property type="project" value="TreeGrafter"/>
</dbReference>
<organism evidence="2 3">
    <name type="scientific">Haemonchus contortus</name>
    <name type="common">Barber pole worm</name>
    <dbReference type="NCBI Taxonomy" id="6289"/>
    <lineage>
        <taxon>Eukaryota</taxon>
        <taxon>Metazoa</taxon>
        <taxon>Ecdysozoa</taxon>
        <taxon>Nematoda</taxon>
        <taxon>Chromadorea</taxon>
        <taxon>Rhabditida</taxon>
        <taxon>Rhabditina</taxon>
        <taxon>Rhabditomorpha</taxon>
        <taxon>Strongyloidea</taxon>
        <taxon>Trichostrongylidae</taxon>
        <taxon>Haemonchus</taxon>
    </lineage>
</organism>
<dbReference type="GO" id="GO:0000729">
    <property type="term" value="P:DNA double-strand break processing"/>
    <property type="evidence" value="ECO:0007669"/>
    <property type="project" value="TreeGrafter"/>
</dbReference>
<proteinExistence type="predicted"/>
<dbReference type="GO" id="GO:0003697">
    <property type="term" value="F:single-stranded DNA binding"/>
    <property type="evidence" value="ECO:0007669"/>
    <property type="project" value="TreeGrafter"/>
</dbReference>
<dbReference type="GO" id="GO:0006303">
    <property type="term" value="P:double-strand break repair via nonhomologous end joining"/>
    <property type="evidence" value="ECO:0007669"/>
    <property type="project" value="TreeGrafter"/>
</dbReference>
<evidence type="ECO:0000259" key="1">
    <source>
        <dbReference type="Pfam" id="PF17906"/>
    </source>
</evidence>
<dbReference type="GO" id="GO:0031297">
    <property type="term" value="P:replication fork processing"/>
    <property type="evidence" value="ECO:0007669"/>
    <property type="project" value="TreeGrafter"/>
</dbReference>
<evidence type="ECO:0000313" key="2">
    <source>
        <dbReference type="Proteomes" id="UP000025227"/>
    </source>
</evidence>
<dbReference type="GO" id="GO:0044774">
    <property type="term" value="P:mitotic DNA integrity checkpoint signaling"/>
    <property type="evidence" value="ECO:0007669"/>
    <property type="project" value="TreeGrafter"/>
</dbReference>
<dbReference type="Proteomes" id="UP000025227">
    <property type="component" value="Unplaced"/>
</dbReference>
<dbReference type="GO" id="GO:0044547">
    <property type="term" value="F:DNA topoisomerase binding"/>
    <property type="evidence" value="ECO:0007669"/>
    <property type="project" value="TreeGrafter"/>
</dbReference>
<protein>
    <submittedName>
        <fullName evidence="3">HTH_48 domain-containing protein</fullName>
    </submittedName>
</protein>
<dbReference type="GO" id="GO:0000014">
    <property type="term" value="F:single-stranded DNA endodeoxyribonuclease activity"/>
    <property type="evidence" value="ECO:0007669"/>
    <property type="project" value="TreeGrafter"/>
</dbReference>
<evidence type="ECO:0000313" key="3">
    <source>
        <dbReference type="WBParaSite" id="HCON_00172240-00001"/>
    </source>
</evidence>
<reference evidence="3" key="1">
    <citation type="submission" date="2020-12" db="UniProtKB">
        <authorList>
            <consortium name="WormBaseParasite"/>
        </authorList>
    </citation>
    <scope>IDENTIFICATION</scope>
    <source>
        <strain evidence="3">MHco3</strain>
    </source>
</reference>
<dbReference type="GO" id="GO:0003690">
    <property type="term" value="F:double-stranded DNA binding"/>
    <property type="evidence" value="ECO:0007669"/>
    <property type="project" value="TreeGrafter"/>
</dbReference>
<dbReference type="GO" id="GO:0035861">
    <property type="term" value="C:site of double-strand break"/>
    <property type="evidence" value="ECO:0007669"/>
    <property type="project" value="TreeGrafter"/>
</dbReference>
<dbReference type="PANTHER" id="PTHR46060">
    <property type="entry name" value="MARINER MOS1 TRANSPOSASE-LIKE PROTEIN"/>
    <property type="match status" value="1"/>
</dbReference>